<feature type="region of interest" description="Disordered" evidence="1">
    <location>
        <begin position="361"/>
        <end position="513"/>
    </location>
</feature>
<name>A0AAD9YDM4_COLKA</name>
<gene>
    <name evidence="3" type="ORF">CKAH01_05455</name>
</gene>
<dbReference type="CDD" id="cd00159">
    <property type="entry name" value="RhoGAP"/>
    <property type="match status" value="1"/>
</dbReference>
<feature type="compositionally biased region" description="Basic and acidic residues" evidence="1">
    <location>
        <begin position="564"/>
        <end position="581"/>
    </location>
</feature>
<comment type="caution">
    <text evidence="3">The sequence shown here is derived from an EMBL/GenBank/DDBJ whole genome shotgun (WGS) entry which is preliminary data.</text>
</comment>
<organism evidence="3 4">
    <name type="scientific">Colletotrichum kahawae</name>
    <name type="common">Coffee berry disease fungus</name>
    <dbReference type="NCBI Taxonomy" id="34407"/>
    <lineage>
        <taxon>Eukaryota</taxon>
        <taxon>Fungi</taxon>
        <taxon>Dikarya</taxon>
        <taxon>Ascomycota</taxon>
        <taxon>Pezizomycotina</taxon>
        <taxon>Sordariomycetes</taxon>
        <taxon>Hypocreomycetidae</taxon>
        <taxon>Glomerellales</taxon>
        <taxon>Glomerellaceae</taxon>
        <taxon>Colletotrichum</taxon>
        <taxon>Colletotrichum gloeosporioides species complex</taxon>
    </lineage>
</organism>
<evidence type="ECO:0000313" key="3">
    <source>
        <dbReference type="EMBL" id="KAK2759668.1"/>
    </source>
</evidence>
<dbReference type="InterPro" id="IPR008936">
    <property type="entry name" value="Rho_GTPase_activation_prot"/>
</dbReference>
<feature type="compositionally biased region" description="Polar residues" evidence="1">
    <location>
        <begin position="445"/>
        <end position="454"/>
    </location>
</feature>
<feature type="region of interest" description="Disordered" evidence="1">
    <location>
        <begin position="540"/>
        <end position="697"/>
    </location>
</feature>
<feature type="compositionally biased region" description="Polar residues" evidence="1">
    <location>
        <begin position="392"/>
        <end position="409"/>
    </location>
</feature>
<sequence length="697" mass="76512">MVRLSGKNFLYLPEPYAPSSLLLPTCFRATAQYLVQYGPETRGVFRIPGSIRRIDAIFDYYCDEKAGEEVTNTIRCASLPAHINVGTHDIASAFKKFLSVLPGGILGTLSLFDALVAIQCQLRGEPELSRTKETKLRARLIALAIGTVESQFQRELICAVFGLLSVIGRAGEMAAREDERGHPLPTSDLMGYAALGVVFGPLLVGELLDSYTMKLAIPSAGLLLLPLTPPQLERERQRTAKPQDEPPLPAINKVHVANDIAEMLITNWREIVKNMKDLRVLARIGQREDNKARHKSHWSSSSDPFTIGLPRGWKSKPTTPGATIDREGSPTPDSPTPTCRALARSVIPDSPTYKLDVQKVRPQMSLSPSSSRLPPPAEEFTANNHGIKRIGSKQSNVKTGFSRTSSMRTRGTKAERASEETSLAAASSSSISGAPPEGNRREISDPTSDGTPNVRTPMRVGRHGKHPNNNTRVYDLLIPERTSSRSTVRRPSEPLNTMNVKEASETGHGPKFRLSERSLAQASEENAGKDARFVSTALRRLVGTDRSGGSSGNSTPRTPKRKHIVPDDMSPRTVIRLRDSDSLTPTARSFCGSDVAQENTKPKAPAQKTVVANAGTQTGNFQKVAGRKSLSDNEFRRPRKSDVERERPYPRTPRHSDETDREFDNNSSIQITPKEYCAEMTVSQRPRNTGTDSTKAL</sequence>
<feature type="region of interest" description="Disordered" evidence="1">
    <location>
        <begin position="292"/>
        <end position="339"/>
    </location>
</feature>
<dbReference type="Proteomes" id="UP001281614">
    <property type="component" value="Unassembled WGS sequence"/>
</dbReference>
<dbReference type="SUPFAM" id="SSF48350">
    <property type="entry name" value="GTPase activation domain, GAP"/>
    <property type="match status" value="1"/>
</dbReference>
<evidence type="ECO:0000313" key="4">
    <source>
        <dbReference type="Proteomes" id="UP001281614"/>
    </source>
</evidence>
<feature type="domain" description="Rho-GAP" evidence="2">
    <location>
        <begin position="10"/>
        <end position="272"/>
    </location>
</feature>
<accession>A0AAD9YDM4</accession>
<feature type="compositionally biased region" description="Low complexity" evidence="1">
    <location>
        <begin position="361"/>
        <end position="372"/>
    </location>
</feature>
<dbReference type="Gene3D" id="1.10.555.10">
    <property type="entry name" value="Rho GTPase activation protein"/>
    <property type="match status" value="1"/>
</dbReference>
<dbReference type="SMART" id="SM00324">
    <property type="entry name" value="RhoGAP"/>
    <property type="match status" value="1"/>
</dbReference>
<reference evidence="3" key="1">
    <citation type="submission" date="2023-02" db="EMBL/GenBank/DDBJ databases">
        <title>Colletotrichum kahawae CIFC_Que2 genome sequencing and assembly.</title>
        <authorList>
            <person name="Baroncelli R."/>
        </authorList>
    </citation>
    <scope>NUCLEOTIDE SEQUENCE</scope>
    <source>
        <strain evidence="3">CIFC_Que2</strain>
    </source>
</reference>
<feature type="compositionally biased region" description="Basic and acidic residues" evidence="1">
    <location>
        <begin position="629"/>
        <end position="664"/>
    </location>
</feature>
<dbReference type="EMBL" id="VYYT01000178">
    <property type="protein sequence ID" value="KAK2759668.1"/>
    <property type="molecule type" value="Genomic_DNA"/>
</dbReference>
<dbReference type="GO" id="GO:0007165">
    <property type="term" value="P:signal transduction"/>
    <property type="evidence" value="ECO:0007669"/>
    <property type="project" value="InterPro"/>
</dbReference>
<dbReference type="AlphaFoldDB" id="A0AAD9YDM4"/>
<dbReference type="PROSITE" id="PS50238">
    <property type="entry name" value="RHOGAP"/>
    <property type="match status" value="1"/>
</dbReference>
<evidence type="ECO:0000256" key="1">
    <source>
        <dbReference type="SAM" id="MobiDB-lite"/>
    </source>
</evidence>
<dbReference type="InterPro" id="IPR000198">
    <property type="entry name" value="RhoGAP_dom"/>
</dbReference>
<evidence type="ECO:0000259" key="2">
    <source>
        <dbReference type="PROSITE" id="PS50238"/>
    </source>
</evidence>
<keyword evidence="4" id="KW-1185">Reference proteome</keyword>
<feature type="compositionally biased region" description="Polar residues" evidence="1">
    <location>
        <begin position="681"/>
        <end position="697"/>
    </location>
</feature>
<protein>
    <submittedName>
        <fullName evidence="3">RhoGAP domain-containing protein</fullName>
    </submittedName>
</protein>
<dbReference type="Pfam" id="PF00620">
    <property type="entry name" value="RhoGAP"/>
    <property type="match status" value="1"/>
</dbReference>
<feature type="compositionally biased region" description="Low complexity" evidence="1">
    <location>
        <begin position="420"/>
        <end position="434"/>
    </location>
</feature>
<proteinExistence type="predicted"/>